<comment type="similarity">
    <text evidence="2">Belongs to the autoinducer-2 exporter (AI-2E) (TC 2.A.86) family.</text>
</comment>
<accession>M1NX11</accession>
<feature type="compositionally biased region" description="Low complexity" evidence="8">
    <location>
        <begin position="13"/>
        <end position="25"/>
    </location>
</feature>
<keyword evidence="5 9" id="KW-0812">Transmembrane</keyword>
<keyword evidence="7 9" id="KW-0472">Membrane</keyword>
<evidence type="ECO:0000256" key="8">
    <source>
        <dbReference type="SAM" id="MobiDB-lite"/>
    </source>
</evidence>
<feature type="transmembrane region" description="Helical" evidence="9">
    <location>
        <begin position="65"/>
        <end position="83"/>
    </location>
</feature>
<evidence type="ECO:0000313" key="10">
    <source>
        <dbReference type="EMBL" id="AGF72020.1"/>
    </source>
</evidence>
<reference evidence="10 11" key="1">
    <citation type="journal article" date="2012" name="Stand. Genomic Sci.">
        <title>Genome sequence of the halotolerant bacterium Corynebacterium halotolerans type strain YIM 70093(T) (= DSM 44683(T)).</title>
        <authorList>
            <person name="Ruckert C."/>
            <person name="Albersmeier A."/>
            <person name="Al-Dilaimi A."/>
            <person name="Niehaus K."/>
            <person name="Szczepanowski R."/>
            <person name="Kalinowski J."/>
        </authorList>
    </citation>
    <scope>NUCLEOTIDE SEQUENCE [LARGE SCALE GENOMIC DNA]</scope>
    <source>
        <strain evidence="10">YIM 70093</strain>
    </source>
</reference>
<keyword evidence="3" id="KW-0813">Transport</keyword>
<keyword evidence="11" id="KW-1185">Reference proteome</keyword>
<evidence type="ECO:0000256" key="7">
    <source>
        <dbReference type="ARBA" id="ARBA00023136"/>
    </source>
</evidence>
<feature type="region of interest" description="Disordered" evidence="8">
    <location>
        <begin position="445"/>
        <end position="487"/>
    </location>
</feature>
<proteinExistence type="inferred from homology"/>
<dbReference type="GO" id="GO:0005886">
    <property type="term" value="C:plasma membrane"/>
    <property type="evidence" value="ECO:0007669"/>
    <property type="project" value="UniProtKB-SubCell"/>
</dbReference>
<protein>
    <recommendedName>
        <fullName evidence="12">Permease</fullName>
    </recommendedName>
</protein>
<feature type="transmembrane region" description="Helical" evidence="9">
    <location>
        <begin position="302"/>
        <end position="335"/>
    </location>
</feature>
<dbReference type="HOGENOM" id="CLU_031275_3_0_11"/>
<sequence>MEGVSATPENPSDGDGTTQTPTATDPDPETIEAARTFDELNPEPRTDQVDRSVVISEWLKSVAMWSLRLLIIAAAAYVGWYLLRQFSQGVLPVILAIIVCTVLAPPTTWLRRRGVPGALSAIISLLGALAIFGALLSFIAPSVAQQSQTLALQAVTGVQQLQLWLEGPPLNLNGEDLDELINEAAAWLQEQAGAIAGGIFSGIGTATSIIVTLGVVLVLTFFFLKDGHRFLPWLRGASGRRVGSHMTELLTRAWKTLGGFVRAQALVSLIDAVFIGIGLALIGVPMALALAVITFIAGFIPYIGAIVAGALSVLVALVSLGFTEAVLVLVLVLAVQQLEGNILSPFLQSRALNLHPVIVLVSVTIGGGLFGIIGAFLAVPVAAMIAVVFRYLQDMTALESGEKVVDDIAFSTPHGTVTGRYTEEKGRRMRERMRNSIIFVDEAEIAPEDEDEGESTRRGTTPGTGTAEADTEARTQRRRRSAFSPQELRGLTNSAIEKMFIFLRRR</sequence>
<evidence type="ECO:0000256" key="9">
    <source>
        <dbReference type="SAM" id="Phobius"/>
    </source>
</evidence>
<keyword evidence="4" id="KW-1003">Cell membrane</keyword>
<dbReference type="KEGG" id="chn:A605_05070"/>
<feature type="region of interest" description="Disordered" evidence="8">
    <location>
        <begin position="1"/>
        <end position="31"/>
    </location>
</feature>
<dbReference type="STRING" id="1121362.A605_05070"/>
<feature type="transmembrane region" description="Helical" evidence="9">
    <location>
        <begin position="199"/>
        <end position="224"/>
    </location>
</feature>
<dbReference type="PANTHER" id="PTHR21716">
    <property type="entry name" value="TRANSMEMBRANE PROTEIN"/>
    <property type="match status" value="1"/>
</dbReference>
<evidence type="ECO:0000313" key="11">
    <source>
        <dbReference type="Proteomes" id="UP000011723"/>
    </source>
</evidence>
<feature type="compositionally biased region" description="Low complexity" evidence="8">
    <location>
        <begin position="458"/>
        <end position="468"/>
    </location>
</feature>
<feature type="transmembrane region" description="Helical" evidence="9">
    <location>
        <begin position="356"/>
        <end position="389"/>
    </location>
</feature>
<dbReference type="OrthoDB" id="9784366at2"/>
<evidence type="ECO:0000256" key="2">
    <source>
        <dbReference type="ARBA" id="ARBA00009773"/>
    </source>
</evidence>
<feature type="transmembrane region" description="Helical" evidence="9">
    <location>
        <begin position="117"/>
        <end position="140"/>
    </location>
</feature>
<dbReference type="PANTHER" id="PTHR21716:SF53">
    <property type="entry name" value="PERMEASE PERM-RELATED"/>
    <property type="match status" value="1"/>
</dbReference>
<dbReference type="Proteomes" id="UP000011723">
    <property type="component" value="Chromosome"/>
</dbReference>
<evidence type="ECO:0000256" key="3">
    <source>
        <dbReference type="ARBA" id="ARBA00022448"/>
    </source>
</evidence>
<dbReference type="AlphaFoldDB" id="M1NX11"/>
<dbReference type="eggNOG" id="COG0628">
    <property type="taxonomic scope" value="Bacteria"/>
</dbReference>
<dbReference type="InterPro" id="IPR002549">
    <property type="entry name" value="AI-2E-like"/>
</dbReference>
<dbReference type="GO" id="GO:0055085">
    <property type="term" value="P:transmembrane transport"/>
    <property type="evidence" value="ECO:0007669"/>
    <property type="project" value="TreeGrafter"/>
</dbReference>
<name>M1NX11_9CORY</name>
<dbReference type="PATRIC" id="fig|1121362.3.peg.1019"/>
<gene>
    <name evidence="10" type="ORF">A605_05070</name>
</gene>
<dbReference type="RefSeq" id="WP_015400439.1">
    <property type="nucleotide sequence ID" value="NC_020302.1"/>
</dbReference>
<dbReference type="EMBL" id="CP003697">
    <property type="protein sequence ID" value="AGF72020.1"/>
    <property type="molecule type" value="Genomic_DNA"/>
</dbReference>
<evidence type="ECO:0000256" key="5">
    <source>
        <dbReference type="ARBA" id="ARBA00022692"/>
    </source>
</evidence>
<dbReference type="PRINTS" id="PR00303">
    <property type="entry name" value="SECYTRNLCASE"/>
</dbReference>
<evidence type="ECO:0000256" key="1">
    <source>
        <dbReference type="ARBA" id="ARBA00004651"/>
    </source>
</evidence>
<evidence type="ECO:0000256" key="6">
    <source>
        <dbReference type="ARBA" id="ARBA00022989"/>
    </source>
</evidence>
<evidence type="ECO:0008006" key="12">
    <source>
        <dbReference type="Google" id="ProtNLM"/>
    </source>
</evidence>
<comment type="subcellular location">
    <subcellularLocation>
        <location evidence="1">Cell membrane</location>
        <topology evidence="1">Multi-pass membrane protein</topology>
    </subcellularLocation>
</comment>
<keyword evidence="6 9" id="KW-1133">Transmembrane helix</keyword>
<organism evidence="10 11">
    <name type="scientific">Corynebacterium halotolerans YIM 70093 = DSM 44683</name>
    <dbReference type="NCBI Taxonomy" id="1121362"/>
    <lineage>
        <taxon>Bacteria</taxon>
        <taxon>Bacillati</taxon>
        <taxon>Actinomycetota</taxon>
        <taxon>Actinomycetes</taxon>
        <taxon>Mycobacteriales</taxon>
        <taxon>Corynebacteriaceae</taxon>
        <taxon>Corynebacterium</taxon>
    </lineage>
</organism>
<feature type="transmembrane region" description="Helical" evidence="9">
    <location>
        <begin position="89"/>
        <end position="110"/>
    </location>
</feature>
<evidence type="ECO:0000256" key="4">
    <source>
        <dbReference type="ARBA" id="ARBA00022475"/>
    </source>
</evidence>
<dbReference type="Pfam" id="PF01594">
    <property type="entry name" value="AI-2E_transport"/>
    <property type="match status" value="1"/>
</dbReference>